<dbReference type="PROSITE" id="PS50082">
    <property type="entry name" value="WD_REPEATS_2"/>
    <property type="match status" value="2"/>
</dbReference>
<dbReference type="Gene3D" id="2.130.10.10">
    <property type="entry name" value="YVTN repeat-like/Quinoprotein amine dehydrogenase"/>
    <property type="match status" value="2"/>
</dbReference>
<evidence type="ECO:0000313" key="6">
    <source>
        <dbReference type="EMBL" id="KNZ44140.1"/>
    </source>
</evidence>
<feature type="repeat" description="WD" evidence="3">
    <location>
        <begin position="98"/>
        <end position="139"/>
    </location>
</feature>
<keyword evidence="2" id="KW-0677">Repeat</keyword>
<dbReference type="STRING" id="27349.A0A0L6U8L4"/>
<dbReference type="EMBL" id="LAVV01015137">
    <property type="protein sequence ID" value="KNZ44140.1"/>
    <property type="molecule type" value="Genomic_DNA"/>
</dbReference>
<dbReference type="VEuPathDB" id="FungiDB:VP01_947g7"/>
<dbReference type="Pfam" id="PF00400">
    <property type="entry name" value="WD40"/>
    <property type="match status" value="3"/>
</dbReference>
<reference evidence="6 7" key="1">
    <citation type="submission" date="2015-08" db="EMBL/GenBank/DDBJ databases">
        <title>Next Generation Sequencing and Analysis of the Genome of Puccinia sorghi L Schw, the Causal Agent of Maize Common Rust.</title>
        <authorList>
            <person name="Rochi L."/>
            <person name="Burguener G."/>
            <person name="Darino M."/>
            <person name="Turjanski A."/>
            <person name="Kreff E."/>
            <person name="Dieguez M.J."/>
            <person name="Sacco F."/>
        </authorList>
    </citation>
    <scope>NUCLEOTIDE SEQUENCE [LARGE SCALE GENOMIC DNA]</scope>
    <source>
        <strain evidence="6 7">RO10H11247</strain>
    </source>
</reference>
<dbReference type="InterPro" id="IPR020472">
    <property type="entry name" value="WD40_PAC1"/>
</dbReference>
<evidence type="ECO:0000313" key="7">
    <source>
        <dbReference type="Proteomes" id="UP000037035"/>
    </source>
</evidence>
<dbReference type="SMART" id="SM00320">
    <property type="entry name" value="WD40"/>
    <property type="match status" value="5"/>
</dbReference>
<dbReference type="AlphaFoldDB" id="A0A0L6U8L4"/>
<dbReference type="PRINTS" id="PR00320">
    <property type="entry name" value="GPROTEINBRPT"/>
</dbReference>
<feature type="region of interest" description="Disordered" evidence="5">
    <location>
        <begin position="452"/>
        <end position="471"/>
    </location>
</feature>
<keyword evidence="7" id="KW-1185">Reference proteome</keyword>
<dbReference type="PANTHER" id="PTHR22847:SF637">
    <property type="entry name" value="WD REPEAT DOMAIN 5B"/>
    <property type="match status" value="1"/>
</dbReference>
<keyword evidence="1 3" id="KW-0853">WD repeat</keyword>
<dbReference type="PROSITE" id="PS00678">
    <property type="entry name" value="WD_REPEATS_1"/>
    <property type="match status" value="1"/>
</dbReference>
<dbReference type="InterPro" id="IPR001680">
    <property type="entry name" value="WD40_rpt"/>
</dbReference>
<proteinExistence type="predicted"/>
<evidence type="ECO:0000256" key="1">
    <source>
        <dbReference type="ARBA" id="ARBA00022574"/>
    </source>
</evidence>
<comment type="caution">
    <text evidence="6">The sequence shown here is derived from an EMBL/GenBank/DDBJ whole genome shotgun (WGS) entry which is preliminary data.</text>
</comment>
<dbReference type="InterPro" id="IPR015943">
    <property type="entry name" value="WD40/YVTN_repeat-like_dom_sf"/>
</dbReference>
<evidence type="ECO:0000256" key="2">
    <source>
        <dbReference type="ARBA" id="ARBA00022737"/>
    </source>
</evidence>
<evidence type="ECO:0000256" key="3">
    <source>
        <dbReference type="PROSITE-ProRule" id="PRU00221"/>
    </source>
</evidence>
<gene>
    <name evidence="6" type="ORF">VP01_947g7</name>
</gene>
<sequence>MQTVDEGKLFQSDAQLSLAEGRRLKSLADHRPSAENGYPIILPSKPLQLVIDGDDAYVAQNGFVAQRVDLKVHTYLKLVYPKICLLFFLQSGKVKATFRGHAGPVTSLALFTHAISTARKRKILFTGSWDKTIKTWDIEVSIPNLSRSFKKKKLMIAWTGSQTQVLLSTSTGHVDFVKSIHIIPTLGLLVSGSTDRDIRLWGFKQSIEFFNWAEIDAESQRRKRAKTEANRAKTEAEIAAEDAIEDVPTGLPTFNSPSLSTRANWPAAMYDSMVCLGILKSHTRPIDSINSYPTVCVTEEETYSARQNRTAPYLLVSADSMGTLKVWLVPSNLQAAKTVLDSTSWPHKTTINDMQIGCDLRHEIDHQTTAQLWTASADNSVLHSTLDLLPSSTQRLVNILRIEQPYFVRCLLHLPLLFAHSEHSESAFPNWLITGSTDEDIRLYDLESIEDNTEHSATTTSPHHSLRKPEPSRLRTISQGWFGCLKAHWHEVNCLRIWIDSQSHQRWLVSAGLDGTLRKWELAYLLNRFFVSQPANPPSLSGLASHPLPSQIDQHTQFQLSAEEWVIFFSSHGSSSFLFHLVTDN</sequence>
<dbReference type="SUPFAM" id="SSF50978">
    <property type="entry name" value="WD40 repeat-like"/>
    <property type="match status" value="1"/>
</dbReference>
<organism evidence="6 7">
    <name type="scientific">Puccinia sorghi</name>
    <dbReference type="NCBI Taxonomy" id="27349"/>
    <lineage>
        <taxon>Eukaryota</taxon>
        <taxon>Fungi</taxon>
        <taxon>Dikarya</taxon>
        <taxon>Basidiomycota</taxon>
        <taxon>Pucciniomycotina</taxon>
        <taxon>Pucciniomycetes</taxon>
        <taxon>Pucciniales</taxon>
        <taxon>Pucciniaceae</taxon>
        <taxon>Puccinia</taxon>
    </lineage>
</organism>
<accession>A0A0L6U8L4</accession>
<name>A0A0L6U8L4_9BASI</name>
<feature type="coiled-coil region" evidence="4">
    <location>
        <begin position="215"/>
        <end position="246"/>
    </location>
</feature>
<dbReference type="OrthoDB" id="6262491at2759"/>
<dbReference type="PROSITE" id="PS50294">
    <property type="entry name" value="WD_REPEATS_REGION"/>
    <property type="match status" value="1"/>
</dbReference>
<dbReference type="Proteomes" id="UP000037035">
    <property type="component" value="Unassembled WGS sequence"/>
</dbReference>
<dbReference type="PANTHER" id="PTHR22847">
    <property type="entry name" value="WD40 REPEAT PROTEIN"/>
    <property type="match status" value="1"/>
</dbReference>
<evidence type="ECO:0000256" key="5">
    <source>
        <dbReference type="SAM" id="MobiDB-lite"/>
    </source>
</evidence>
<dbReference type="InterPro" id="IPR019775">
    <property type="entry name" value="WD40_repeat_CS"/>
</dbReference>
<keyword evidence="4" id="KW-0175">Coiled coil</keyword>
<dbReference type="GO" id="GO:1990234">
    <property type="term" value="C:transferase complex"/>
    <property type="evidence" value="ECO:0007669"/>
    <property type="project" value="UniProtKB-ARBA"/>
</dbReference>
<dbReference type="InterPro" id="IPR036322">
    <property type="entry name" value="WD40_repeat_dom_sf"/>
</dbReference>
<protein>
    <submittedName>
        <fullName evidence="6">Uncharacterized protein</fullName>
    </submittedName>
</protein>
<evidence type="ECO:0000256" key="4">
    <source>
        <dbReference type="SAM" id="Coils"/>
    </source>
</evidence>
<feature type="repeat" description="WD" evidence="3">
    <location>
        <begin position="170"/>
        <end position="201"/>
    </location>
</feature>